<dbReference type="CDD" id="cd15912">
    <property type="entry name" value="7tmA_OR6C-like"/>
    <property type="match status" value="1"/>
</dbReference>
<protein>
    <submittedName>
        <fullName evidence="13">Olfactory receptor 6M1-like</fullName>
    </submittedName>
</protein>
<keyword evidence="9" id="KW-0807">Transducer</keyword>
<organism evidence="12 13">
    <name type="scientific">Apteryx mantelli</name>
    <name type="common">North Island brown kiwi</name>
    <dbReference type="NCBI Taxonomy" id="2696672"/>
    <lineage>
        <taxon>Eukaryota</taxon>
        <taxon>Metazoa</taxon>
        <taxon>Chordata</taxon>
        <taxon>Craniata</taxon>
        <taxon>Vertebrata</taxon>
        <taxon>Euteleostomi</taxon>
        <taxon>Archelosauria</taxon>
        <taxon>Archosauria</taxon>
        <taxon>Dinosauria</taxon>
        <taxon>Saurischia</taxon>
        <taxon>Theropoda</taxon>
        <taxon>Coelurosauria</taxon>
        <taxon>Aves</taxon>
        <taxon>Palaeognathae</taxon>
        <taxon>Apterygiformes</taxon>
        <taxon>Apterygidae</taxon>
        <taxon>Apteryx</taxon>
    </lineage>
</organism>
<evidence type="ECO:0000313" key="12">
    <source>
        <dbReference type="Proteomes" id="UP001652627"/>
    </source>
</evidence>
<dbReference type="SUPFAM" id="SSF81321">
    <property type="entry name" value="Family A G protein-coupled receptor-like"/>
    <property type="match status" value="1"/>
</dbReference>
<dbReference type="InterPro" id="IPR000276">
    <property type="entry name" value="GPCR_Rhodpsn"/>
</dbReference>
<evidence type="ECO:0000313" key="13">
    <source>
        <dbReference type="RefSeq" id="XP_067173359.1"/>
    </source>
</evidence>
<evidence type="ECO:0000256" key="2">
    <source>
        <dbReference type="ARBA" id="ARBA00022475"/>
    </source>
</evidence>
<comment type="subcellular location">
    <subcellularLocation>
        <location evidence="1">Cell membrane</location>
        <topology evidence="1">Multi-pass membrane protein</topology>
    </subcellularLocation>
</comment>
<evidence type="ECO:0000256" key="7">
    <source>
        <dbReference type="ARBA" id="ARBA00023136"/>
    </source>
</evidence>
<keyword evidence="2" id="KW-1003">Cell membrane</keyword>
<keyword evidence="4" id="KW-0552">Olfaction</keyword>
<keyword evidence="6" id="KW-0297">G-protein coupled receptor</keyword>
<keyword evidence="12" id="KW-1185">Reference proteome</keyword>
<feature type="transmembrane region" description="Helical" evidence="10">
    <location>
        <begin position="264"/>
        <end position="283"/>
    </location>
</feature>
<evidence type="ECO:0000256" key="5">
    <source>
        <dbReference type="ARBA" id="ARBA00022989"/>
    </source>
</evidence>
<feature type="transmembrane region" description="Helical" evidence="10">
    <location>
        <begin position="47"/>
        <end position="72"/>
    </location>
</feature>
<keyword evidence="8" id="KW-0675">Receptor</keyword>
<dbReference type="Proteomes" id="UP001652627">
    <property type="component" value="Unplaced"/>
</dbReference>
<evidence type="ECO:0000256" key="4">
    <source>
        <dbReference type="ARBA" id="ARBA00022725"/>
    </source>
</evidence>
<gene>
    <name evidence="13" type="primary">LOC136996328</name>
</gene>
<dbReference type="GeneID" id="136996328"/>
<proteinExistence type="predicted"/>
<evidence type="ECO:0000256" key="6">
    <source>
        <dbReference type="ARBA" id="ARBA00023040"/>
    </source>
</evidence>
<feature type="domain" description="G-protein coupled receptors family 1 profile" evidence="11">
    <location>
        <begin position="63"/>
        <end position="312"/>
    </location>
</feature>
<keyword evidence="7 10" id="KW-0472">Membrane</keyword>
<dbReference type="Gene3D" id="1.20.1070.10">
    <property type="entry name" value="Rhodopsin 7-helix transmembrane proteins"/>
    <property type="match status" value="1"/>
</dbReference>
<evidence type="ECO:0000256" key="10">
    <source>
        <dbReference type="SAM" id="Phobius"/>
    </source>
</evidence>
<keyword evidence="4" id="KW-0716">Sensory transduction</keyword>
<dbReference type="PRINTS" id="PR00245">
    <property type="entry name" value="OLFACTORYR"/>
</dbReference>
<keyword evidence="5 10" id="KW-1133">Transmembrane helix</keyword>
<evidence type="ECO:0000259" key="11">
    <source>
        <dbReference type="PROSITE" id="PS50262"/>
    </source>
</evidence>
<reference evidence="13" key="1">
    <citation type="submission" date="2025-08" db="UniProtKB">
        <authorList>
            <consortium name="RefSeq"/>
        </authorList>
    </citation>
    <scope>IDENTIFICATION</scope>
    <source>
        <tissue evidence="13">Blood</tissue>
    </source>
</reference>
<dbReference type="InterPro" id="IPR017452">
    <property type="entry name" value="GPCR_Rhodpsn_7TM"/>
</dbReference>
<dbReference type="PANTHER" id="PTHR26454">
    <property type="entry name" value="OLFACTORY RECEPTOR"/>
    <property type="match status" value="1"/>
</dbReference>
<evidence type="ECO:0000256" key="8">
    <source>
        <dbReference type="ARBA" id="ARBA00023170"/>
    </source>
</evidence>
<feature type="transmembrane region" description="Helical" evidence="10">
    <location>
        <begin position="295"/>
        <end position="314"/>
    </location>
</feature>
<evidence type="ECO:0000256" key="1">
    <source>
        <dbReference type="ARBA" id="ARBA00004651"/>
    </source>
</evidence>
<dbReference type="RefSeq" id="XP_067173359.1">
    <property type="nucleotide sequence ID" value="XM_067317258.1"/>
</dbReference>
<feature type="transmembrane region" description="Helical" evidence="10">
    <location>
        <begin position="223"/>
        <end position="243"/>
    </location>
</feature>
<dbReference type="Pfam" id="PF13853">
    <property type="entry name" value="7tm_4"/>
    <property type="match status" value="1"/>
</dbReference>
<sequence length="378" mass="42084">MSSEKIFKTLHYSGVLSHNGDCTEMENGTSVTEFILARFPNVHEVEILLLVVFLLIYLVTVLGNTLIIVLVYTDGHLHSPMYYFLSYLSFREISMTSSVVPEMLANFLSEKKTISFDGCFSQLFFSFLMGTTESILFAVTSYDTYVAVCNPLRHPSIMTSKVCSTLVLGCWAGAFVMILSSLVLAARLPYCGANVIDHYFCDSAPLLHLACADIQLIEWIDFMVFWVLLLGSLALTVLSYAYINSAIFRMPSAQGRQKAFATCASHFTVVSLGFGISIFVYARPSHMTSVHLNKSLPVVSSIVAPLVNPFIFSLRKEQMKEALKNALHKGLVMTKRAGKPRASSWLVLSLEKSEQDLSVHRDKLASLDETPWMRFSGA</sequence>
<evidence type="ECO:0000256" key="9">
    <source>
        <dbReference type="ARBA" id="ARBA00023224"/>
    </source>
</evidence>
<dbReference type="InterPro" id="IPR047132">
    <property type="entry name" value="Olfact_rcpt_6C-like"/>
</dbReference>
<accession>A0ABM4G823</accession>
<name>A0ABM4G823_9AVES</name>
<dbReference type="InterPro" id="IPR000725">
    <property type="entry name" value="Olfact_rcpt"/>
</dbReference>
<dbReference type="PANTHER" id="PTHR26454:SF155">
    <property type="entry name" value="G-PROTEIN COUPLED RECEPTORS FAMILY 1 PROFILE DOMAIN-CONTAINING PROTEIN"/>
    <property type="match status" value="1"/>
</dbReference>
<feature type="transmembrane region" description="Helical" evidence="10">
    <location>
        <begin position="162"/>
        <end position="185"/>
    </location>
</feature>
<dbReference type="PRINTS" id="PR00237">
    <property type="entry name" value="GPCRRHODOPSN"/>
</dbReference>
<dbReference type="PROSITE" id="PS50262">
    <property type="entry name" value="G_PROTEIN_RECEP_F1_2"/>
    <property type="match status" value="1"/>
</dbReference>
<keyword evidence="3 10" id="KW-0812">Transmembrane</keyword>
<evidence type="ECO:0000256" key="3">
    <source>
        <dbReference type="ARBA" id="ARBA00022692"/>
    </source>
</evidence>